<dbReference type="AlphaFoldDB" id="A0A544TBU3"/>
<evidence type="ECO:0008006" key="3">
    <source>
        <dbReference type="Google" id="ProtNLM"/>
    </source>
</evidence>
<proteinExistence type="predicted"/>
<dbReference type="EMBL" id="VDGH01000003">
    <property type="protein sequence ID" value="TQR14876.1"/>
    <property type="molecule type" value="Genomic_DNA"/>
</dbReference>
<comment type="caution">
    <text evidence="1">The sequence shown here is derived from an EMBL/GenBank/DDBJ whole genome shotgun (WGS) entry which is preliminary data.</text>
</comment>
<reference evidence="1 2" key="1">
    <citation type="submission" date="2019-05" db="EMBL/GenBank/DDBJ databases">
        <title>Psychrobacillus vulpis sp. nov., a new species isolated from feces of a red fox that inhabits in The Tablas de Daimiel Natural Park, Albacete, Spain.</title>
        <authorList>
            <person name="Rodriguez M."/>
            <person name="Reina J.C."/>
            <person name="Bejar V."/>
            <person name="Llamas I."/>
        </authorList>
    </citation>
    <scope>NUCLEOTIDE SEQUENCE [LARGE SCALE GENOMIC DNA]</scope>
    <source>
        <strain evidence="1 2">NEAU-3TGS17</strain>
    </source>
</reference>
<dbReference type="InterPro" id="IPR004027">
    <property type="entry name" value="SEC_C_motif"/>
</dbReference>
<accession>A0A544TBU3</accession>
<dbReference type="Gene3D" id="3.10.450.50">
    <property type="match status" value="1"/>
</dbReference>
<keyword evidence="2" id="KW-1185">Reference proteome</keyword>
<dbReference type="OrthoDB" id="6399948at2"/>
<organism evidence="1 2">
    <name type="scientific">Psychrobacillus lasiicapitis</name>
    <dbReference type="NCBI Taxonomy" id="1636719"/>
    <lineage>
        <taxon>Bacteria</taxon>
        <taxon>Bacillati</taxon>
        <taxon>Bacillota</taxon>
        <taxon>Bacilli</taxon>
        <taxon>Bacillales</taxon>
        <taxon>Bacillaceae</taxon>
        <taxon>Psychrobacillus</taxon>
    </lineage>
</organism>
<gene>
    <name evidence="1" type="ORF">FG382_05265</name>
</gene>
<sequence length="353" mass="40369">MEMTIGRNNPCPCGSGKKYKKCHGGKEVVSIQQVVDKELSSIIESFYKEYPERKDIYELRLLLHKWNARLKGFWPSNRIEQQLVDYYLLLQKQEIWTKYVEKQLQKTIRPSVIQVLEKWTSPMMIIGEVLETQQSSIQLKEIVDGNVYELETLSEDSKAAVGSYVVGIVLPDSRRGANGIMILSGVAFLPSGIADSLKQVKQLAKESKLDTQAFYREHMLESLSFIHESEKREDETSKVNLESEIVENDNEKQDSTMSEKQTEMLVTLEDMMNEKGIHNDQLIRIFRSYLTECAPNPRKAGAAAAGAVRFAKERLCADEFPWTNKEIAAMFEVSTSTVQKYFEEIEEFSAVPV</sequence>
<dbReference type="Pfam" id="PF02810">
    <property type="entry name" value="SEC-C"/>
    <property type="match status" value="1"/>
</dbReference>
<evidence type="ECO:0000313" key="1">
    <source>
        <dbReference type="EMBL" id="TQR14876.1"/>
    </source>
</evidence>
<protein>
    <recommendedName>
        <fullName evidence="3">SEC-C domain-containing protein</fullName>
    </recommendedName>
</protein>
<dbReference type="SUPFAM" id="SSF103642">
    <property type="entry name" value="Sec-C motif"/>
    <property type="match status" value="1"/>
</dbReference>
<dbReference type="Proteomes" id="UP000317316">
    <property type="component" value="Unassembled WGS sequence"/>
</dbReference>
<evidence type="ECO:0000313" key="2">
    <source>
        <dbReference type="Proteomes" id="UP000317316"/>
    </source>
</evidence>
<name>A0A544TBU3_9BACI</name>